<evidence type="ECO:0000313" key="2">
    <source>
        <dbReference type="EMBL" id="SDF81852.1"/>
    </source>
</evidence>
<evidence type="ECO:0000313" key="3">
    <source>
        <dbReference type="Proteomes" id="UP000198641"/>
    </source>
</evidence>
<keyword evidence="1" id="KW-0472">Membrane</keyword>
<dbReference type="EMBL" id="FNCI01000002">
    <property type="protein sequence ID" value="SDF81852.1"/>
    <property type="molecule type" value="Genomic_DNA"/>
</dbReference>
<sequence>MKHVLIFLFWLFVAVVAISLTIVLGERGAWYFAWVLGTVMIVLIAAAGTAVIDARYDEHHDDQY</sequence>
<proteinExistence type="predicted"/>
<reference evidence="2 3" key="1">
    <citation type="submission" date="2016-10" db="EMBL/GenBank/DDBJ databases">
        <authorList>
            <person name="de Groot N.N."/>
        </authorList>
    </citation>
    <scope>NUCLEOTIDE SEQUENCE [LARGE SCALE GENOMIC DNA]</scope>
    <source>
        <strain evidence="2 3">BH539</strain>
    </source>
</reference>
<feature type="transmembrane region" description="Helical" evidence="1">
    <location>
        <begin position="29"/>
        <end position="52"/>
    </location>
</feature>
<gene>
    <name evidence="2" type="ORF">SAMN05216571_102148</name>
</gene>
<organism evidence="2 3">
    <name type="scientific">Onishia taeanensis</name>
    <dbReference type="NCBI Taxonomy" id="284577"/>
    <lineage>
        <taxon>Bacteria</taxon>
        <taxon>Pseudomonadati</taxon>
        <taxon>Pseudomonadota</taxon>
        <taxon>Gammaproteobacteria</taxon>
        <taxon>Oceanospirillales</taxon>
        <taxon>Halomonadaceae</taxon>
        <taxon>Onishia</taxon>
    </lineage>
</organism>
<accession>A0A1G7P6C2</accession>
<keyword evidence="1" id="KW-0812">Transmembrane</keyword>
<dbReference type="RefSeq" id="WP_092523097.1">
    <property type="nucleotide sequence ID" value="NZ_FNCI01000002.1"/>
</dbReference>
<dbReference type="AlphaFoldDB" id="A0A1G7P6C2"/>
<dbReference type="STRING" id="284577.SAMN05216571_102148"/>
<name>A0A1G7P6C2_9GAMM</name>
<dbReference type="Proteomes" id="UP000198641">
    <property type="component" value="Unassembled WGS sequence"/>
</dbReference>
<keyword evidence="3" id="KW-1185">Reference proteome</keyword>
<keyword evidence="1" id="KW-1133">Transmembrane helix</keyword>
<dbReference type="OrthoDB" id="7225982at2"/>
<protein>
    <submittedName>
        <fullName evidence="2">Cyd operon protein YbgT</fullName>
    </submittedName>
</protein>
<evidence type="ECO:0000256" key="1">
    <source>
        <dbReference type="SAM" id="Phobius"/>
    </source>
</evidence>